<reference evidence="2 3" key="1">
    <citation type="submission" date="2016-11" db="EMBL/GenBank/DDBJ databases">
        <authorList>
            <person name="Jaros S."/>
            <person name="Januszkiewicz K."/>
            <person name="Wedrychowicz H."/>
        </authorList>
    </citation>
    <scope>NUCLEOTIDE SEQUENCE [LARGE SCALE GENOMIC DNA]</scope>
    <source>
        <strain evidence="2 3">GAS242</strain>
    </source>
</reference>
<gene>
    <name evidence="2" type="ORF">SAMN05444169_4202</name>
</gene>
<dbReference type="Proteomes" id="UP000190675">
    <property type="component" value="Chromosome I"/>
</dbReference>
<proteinExistence type="predicted"/>
<protein>
    <submittedName>
        <fullName evidence="2">Uncharacterized protein</fullName>
    </submittedName>
</protein>
<organism evidence="2 3">
    <name type="scientific">Bradyrhizobium erythrophlei</name>
    <dbReference type="NCBI Taxonomy" id="1437360"/>
    <lineage>
        <taxon>Bacteria</taxon>
        <taxon>Pseudomonadati</taxon>
        <taxon>Pseudomonadota</taxon>
        <taxon>Alphaproteobacteria</taxon>
        <taxon>Hyphomicrobiales</taxon>
        <taxon>Nitrobacteraceae</taxon>
        <taxon>Bradyrhizobium</taxon>
    </lineage>
</organism>
<evidence type="ECO:0000256" key="1">
    <source>
        <dbReference type="SAM" id="Phobius"/>
    </source>
</evidence>
<keyword evidence="1" id="KW-0472">Membrane</keyword>
<accession>A0A1M5MRL0</accession>
<dbReference type="AlphaFoldDB" id="A0A1M5MRL0"/>
<dbReference type="EMBL" id="LT670818">
    <property type="protein sequence ID" value="SHG80050.1"/>
    <property type="molecule type" value="Genomic_DNA"/>
</dbReference>
<sequence>MSDKFFGANLSPRKAPKNKISRPNYGAVHFIYLGVVAIATTGWLWFIARIAMWSIGL</sequence>
<evidence type="ECO:0000313" key="3">
    <source>
        <dbReference type="Proteomes" id="UP000190675"/>
    </source>
</evidence>
<evidence type="ECO:0000313" key="2">
    <source>
        <dbReference type="EMBL" id="SHG80050.1"/>
    </source>
</evidence>
<keyword evidence="1" id="KW-0812">Transmembrane</keyword>
<feature type="transmembrane region" description="Helical" evidence="1">
    <location>
        <begin position="27"/>
        <end position="48"/>
    </location>
</feature>
<dbReference type="RefSeq" id="WP_154073333.1">
    <property type="nucleotide sequence ID" value="NZ_LT670818.1"/>
</dbReference>
<name>A0A1M5MRL0_9BRAD</name>
<keyword evidence="1" id="KW-1133">Transmembrane helix</keyword>